<feature type="transmembrane region" description="Helical" evidence="1">
    <location>
        <begin position="427"/>
        <end position="448"/>
    </location>
</feature>
<feature type="transmembrane region" description="Helical" evidence="1">
    <location>
        <begin position="62"/>
        <end position="83"/>
    </location>
</feature>
<dbReference type="EMBL" id="WWCJ01000035">
    <property type="protein sequence ID" value="MYN05633.1"/>
    <property type="molecule type" value="Genomic_DNA"/>
</dbReference>
<evidence type="ECO:0000313" key="2">
    <source>
        <dbReference type="EMBL" id="MYN05633.1"/>
    </source>
</evidence>
<feature type="transmembrane region" description="Helical" evidence="1">
    <location>
        <begin position="184"/>
        <end position="203"/>
    </location>
</feature>
<feature type="transmembrane region" description="Helical" evidence="1">
    <location>
        <begin position="491"/>
        <end position="509"/>
    </location>
</feature>
<feature type="transmembrane region" description="Helical" evidence="1">
    <location>
        <begin position="400"/>
        <end position="421"/>
    </location>
</feature>
<keyword evidence="3" id="KW-1185">Reference proteome</keyword>
<feature type="transmembrane region" description="Helical" evidence="1">
    <location>
        <begin position="264"/>
        <end position="285"/>
    </location>
</feature>
<feature type="transmembrane region" description="Helical" evidence="1">
    <location>
        <begin position="24"/>
        <end position="42"/>
    </location>
</feature>
<feature type="transmembrane region" description="Helical" evidence="1">
    <location>
        <begin position="114"/>
        <end position="138"/>
    </location>
</feature>
<evidence type="ECO:0000313" key="3">
    <source>
        <dbReference type="Proteomes" id="UP000448575"/>
    </source>
</evidence>
<reference evidence="2 3" key="1">
    <citation type="submission" date="2019-12" db="EMBL/GenBank/DDBJ databases">
        <title>Novel species isolated from a subtropical stream in China.</title>
        <authorList>
            <person name="Lu H."/>
        </authorList>
    </citation>
    <scope>NUCLEOTIDE SEQUENCE [LARGE SCALE GENOMIC DNA]</scope>
    <source>
        <strain evidence="2 3">DS3</strain>
    </source>
</reference>
<evidence type="ECO:0000256" key="1">
    <source>
        <dbReference type="SAM" id="Phobius"/>
    </source>
</evidence>
<dbReference type="AlphaFoldDB" id="A0A6N9HQP7"/>
<keyword evidence="1" id="KW-0472">Membrane</keyword>
<keyword evidence="1" id="KW-0812">Transmembrane</keyword>
<feature type="transmembrane region" description="Helical" evidence="1">
    <location>
        <begin position="359"/>
        <end position="379"/>
    </location>
</feature>
<sequence>MQSLHAFLAIVLTDWRERTRSRRFWLTLAASAGLAWLCFPSASANYIVLGINGHHRGLYSSAWIGMVLAMLSIWTSLVGFYLVRGSLARDFDTRVWELVEATPLRRGNYLAAKWCGNFAVLLAVLGVQLLIGMCAQLWRAEDSVLRLGAMAGPMLLIGVPTIAMTAMFAIWFDVLPPLRRTLGNFAYFMLWIAIPISMVRSFSTVPLQGWISDPYGITIFQQLVQERLAGQLMQPLSGCGVCMLGARELGTFDWAPWSMPALQVLGRLAWLALPVLGVMLAAPLLDRFGSARNCSAAAAAPRWQPGMPRALSALLARTRSGVLLEAELRLALHGRSLWWWLAMAAAMVMQVVVGPPLQAGYALLATWVLMAQVAATPAMREADSGAGPLLFSAPHAVRRVLLARWVSAALLLTVATLPALLRFAAEAPAVAAATLSVNLSLATWALLLAVATRTARTAELAIFVLAYLGLQGNPLLAVAAAPMWVLQVHLALLPCAALLVCLGWPRLVARTVS</sequence>
<feature type="transmembrane region" description="Helical" evidence="1">
    <location>
        <begin position="337"/>
        <end position="353"/>
    </location>
</feature>
<gene>
    <name evidence="2" type="ORF">GTP41_26420</name>
</gene>
<feature type="transmembrane region" description="Helical" evidence="1">
    <location>
        <begin position="150"/>
        <end position="172"/>
    </location>
</feature>
<organism evidence="2 3">
    <name type="scientific">Pseudoduganella guangdongensis</name>
    <dbReference type="NCBI Taxonomy" id="2692179"/>
    <lineage>
        <taxon>Bacteria</taxon>
        <taxon>Pseudomonadati</taxon>
        <taxon>Pseudomonadota</taxon>
        <taxon>Betaproteobacteria</taxon>
        <taxon>Burkholderiales</taxon>
        <taxon>Oxalobacteraceae</taxon>
        <taxon>Telluria group</taxon>
        <taxon>Pseudoduganella</taxon>
    </lineage>
</organism>
<accession>A0A6N9HQP7</accession>
<protein>
    <submittedName>
        <fullName evidence="2">Uncharacterized protein</fullName>
    </submittedName>
</protein>
<comment type="caution">
    <text evidence="2">The sequence shown here is derived from an EMBL/GenBank/DDBJ whole genome shotgun (WGS) entry which is preliminary data.</text>
</comment>
<keyword evidence="1" id="KW-1133">Transmembrane helix</keyword>
<feature type="transmembrane region" description="Helical" evidence="1">
    <location>
        <begin position="460"/>
        <end position="485"/>
    </location>
</feature>
<name>A0A6N9HQP7_9BURK</name>
<dbReference type="Proteomes" id="UP000448575">
    <property type="component" value="Unassembled WGS sequence"/>
</dbReference>
<dbReference type="RefSeq" id="WP_161028573.1">
    <property type="nucleotide sequence ID" value="NZ_WWCJ01000035.1"/>
</dbReference>
<proteinExistence type="predicted"/>